<organism evidence="4 5">
    <name type="scientific">Branchiostoma lanceolatum</name>
    <name type="common">Common lancelet</name>
    <name type="synonym">Amphioxus lanceolatum</name>
    <dbReference type="NCBI Taxonomy" id="7740"/>
    <lineage>
        <taxon>Eukaryota</taxon>
        <taxon>Metazoa</taxon>
        <taxon>Chordata</taxon>
        <taxon>Cephalochordata</taxon>
        <taxon>Leptocardii</taxon>
        <taxon>Amphioxiformes</taxon>
        <taxon>Branchiostomatidae</taxon>
        <taxon>Branchiostoma</taxon>
    </lineage>
</organism>
<gene>
    <name evidence="4" type="primary">DHH</name>
    <name evidence="4" type="ORF">BLAG_LOCUS16597</name>
</gene>
<dbReference type="SMART" id="SM00306">
    <property type="entry name" value="HintN"/>
    <property type="match status" value="1"/>
</dbReference>
<proteinExistence type="predicted"/>
<dbReference type="GO" id="GO:0007224">
    <property type="term" value="P:smoothened signaling pathway"/>
    <property type="evidence" value="ECO:0007669"/>
    <property type="project" value="TreeGrafter"/>
</dbReference>
<evidence type="ECO:0000313" key="4">
    <source>
        <dbReference type="EMBL" id="CAH1259238.1"/>
    </source>
</evidence>
<dbReference type="FunFam" id="2.170.16.10:FF:000001">
    <property type="entry name" value="Indian hedgehog"/>
    <property type="match status" value="1"/>
</dbReference>
<dbReference type="SUPFAM" id="SSF51294">
    <property type="entry name" value="Hedgehog/intein (Hint) domain"/>
    <property type="match status" value="1"/>
</dbReference>
<keyword evidence="2" id="KW-0732">Signal</keyword>
<protein>
    <submittedName>
        <fullName evidence="4">DHH protein</fullName>
    </submittedName>
</protein>
<dbReference type="AlphaFoldDB" id="A0A8J9ZS96"/>
<dbReference type="GO" id="GO:0005615">
    <property type="term" value="C:extracellular space"/>
    <property type="evidence" value="ECO:0007669"/>
    <property type="project" value="TreeGrafter"/>
</dbReference>
<accession>A0A8J9ZS96</accession>
<dbReference type="EMBL" id="OV696688">
    <property type="protein sequence ID" value="CAH1259238.1"/>
    <property type="molecule type" value="Genomic_DNA"/>
</dbReference>
<sequence length="264" mass="29619">MAQGNRSHGSDFDDVVVRMEIEENHSVGTGAQGYYRPRIEPVYRNYYYSGDSGWDCFPDSTKVQLRDGRKIAMKDLKPGDWVKVVKPDGRIVYSKFIAMLHYEPDKKTTFLQIYVEGKNGPVCLTANHLIYATERYPQRNIERPVFAKDVEEGMFVFVDDEEGKKAVPAKVLEVREMETTGFCAPLTEQGSIMADGVAASCYANFDHETSHKAFGPLRLLYGVKAAFGGVGKEKGVVKVGIHWYAKALMKGNKMLFHVQPATAM</sequence>
<feature type="domain" description="Hint" evidence="3">
    <location>
        <begin position="54"/>
        <end position="160"/>
    </location>
</feature>
<dbReference type="InterPro" id="IPR003587">
    <property type="entry name" value="Hint_dom_N"/>
</dbReference>
<dbReference type="InterPro" id="IPR001657">
    <property type="entry name" value="Hedgehog"/>
</dbReference>
<evidence type="ECO:0000313" key="5">
    <source>
        <dbReference type="Proteomes" id="UP000838412"/>
    </source>
</evidence>
<dbReference type="CDD" id="cd00081">
    <property type="entry name" value="Hint"/>
    <property type="match status" value="1"/>
</dbReference>
<dbReference type="GO" id="GO:0007267">
    <property type="term" value="P:cell-cell signaling"/>
    <property type="evidence" value="ECO:0007669"/>
    <property type="project" value="InterPro"/>
</dbReference>
<dbReference type="PANTHER" id="PTHR11889:SF31">
    <property type="entry name" value="PROTEIN HEDGEHOG"/>
    <property type="match status" value="1"/>
</dbReference>
<dbReference type="InterPro" id="IPR001767">
    <property type="entry name" value="Hedgehog_Hint"/>
</dbReference>
<dbReference type="Proteomes" id="UP000838412">
    <property type="component" value="Chromosome 3"/>
</dbReference>
<dbReference type="GO" id="GO:0016540">
    <property type="term" value="P:protein autoprocessing"/>
    <property type="evidence" value="ECO:0007669"/>
    <property type="project" value="InterPro"/>
</dbReference>
<dbReference type="OrthoDB" id="5212at2759"/>
<dbReference type="GO" id="GO:0005509">
    <property type="term" value="F:calcium ion binding"/>
    <property type="evidence" value="ECO:0007669"/>
    <property type="project" value="TreeGrafter"/>
</dbReference>
<evidence type="ECO:0000256" key="1">
    <source>
        <dbReference type="ARBA" id="ARBA00022473"/>
    </source>
</evidence>
<dbReference type="PANTHER" id="PTHR11889">
    <property type="entry name" value="HEDGEHOG"/>
    <property type="match status" value="1"/>
</dbReference>
<evidence type="ECO:0000256" key="2">
    <source>
        <dbReference type="ARBA" id="ARBA00022729"/>
    </source>
</evidence>
<dbReference type="Pfam" id="PF01079">
    <property type="entry name" value="Hint"/>
    <property type="match status" value="1"/>
</dbReference>
<dbReference type="GO" id="GO:0001708">
    <property type="term" value="P:cell fate specification"/>
    <property type="evidence" value="ECO:0007669"/>
    <property type="project" value="TreeGrafter"/>
</dbReference>
<name>A0A8J9ZS96_BRALA</name>
<keyword evidence="5" id="KW-1185">Reference proteome</keyword>
<dbReference type="GO" id="GO:0005113">
    <property type="term" value="F:patched binding"/>
    <property type="evidence" value="ECO:0007669"/>
    <property type="project" value="TreeGrafter"/>
</dbReference>
<reference evidence="4" key="1">
    <citation type="submission" date="2022-01" db="EMBL/GenBank/DDBJ databases">
        <authorList>
            <person name="Braso-Vives M."/>
        </authorList>
    </citation>
    <scope>NUCLEOTIDE SEQUENCE</scope>
</reference>
<dbReference type="InterPro" id="IPR050387">
    <property type="entry name" value="Hedgehog_Signaling"/>
</dbReference>
<dbReference type="PRINTS" id="PR00632">
    <property type="entry name" value="SONICHHOG"/>
</dbReference>
<dbReference type="InterPro" id="IPR036844">
    <property type="entry name" value="Hint_dom_sf"/>
</dbReference>
<dbReference type="Gene3D" id="2.170.16.10">
    <property type="entry name" value="Hedgehog/Intein (Hint) domain"/>
    <property type="match status" value="1"/>
</dbReference>
<evidence type="ECO:0000259" key="3">
    <source>
        <dbReference type="SMART" id="SM00306"/>
    </source>
</evidence>
<dbReference type="GO" id="GO:0010468">
    <property type="term" value="P:regulation of gene expression"/>
    <property type="evidence" value="ECO:0007669"/>
    <property type="project" value="TreeGrafter"/>
</dbReference>
<keyword evidence="1" id="KW-0217">Developmental protein</keyword>